<reference evidence="1" key="1">
    <citation type="submission" date="2019-08" db="EMBL/GenBank/DDBJ databases">
        <authorList>
            <person name="Kucharzyk K."/>
            <person name="Murdoch R.W."/>
            <person name="Higgins S."/>
            <person name="Loffler F."/>
        </authorList>
    </citation>
    <scope>NUCLEOTIDE SEQUENCE</scope>
</reference>
<name>A0A645FFM8_9ZZZZ</name>
<dbReference type="EMBL" id="VSSQ01058748">
    <property type="protein sequence ID" value="MPN12406.1"/>
    <property type="molecule type" value="Genomic_DNA"/>
</dbReference>
<accession>A0A645FFM8</accession>
<evidence type="ECO:0000313" key="1">
    <source>
        <dbReference type="EMBL" id="MPN12406.1"/>
    </source>
</evidence>
<dbReference type="AlphaFoldDB" id="A0A645FFM8"/>
<organism evidence="1">
    <name type="scientific">bioreactor metagenome</name>
    <dbReference type="NCBI Taxonomy" id="1076179"/>
    <lineage>
        <taxon>unclassified sequences</taxon>
        <taxon>metagenomes</taxon>
        <taxon>ecological metagenomes</taxon>
    </lineage>
</organism>
<comment type="caution">
    <text evidence="1">The sequence shown here is derived from an EMBL/GenBank/DDBJ whole genome shotgun (WGS) entry which is preliminary data.</text>
</comment>
<sequence>MVITHHSDHAGLFMIDQTAPEDDFTPADPAGYLIERDKFMKFIHPFL</sequence>
<protein>
    <submittedName>
        <fullName evidence="1">Uncharacterized protein</fullName>
    </submittedName>
</protein>
<proteinExistence type="predicted"/>
<gene>
    <name evidence="1" type="ORF">SDC9_159724</name>
</gene>